<comment type="cofactor">
    <cofactor evidence="7">
        <name>FMNH2</name>
        <dbReference type="ChEBI" id="CHEBI:57618"/>
    </cofactor>
    <text evidence="7">Reduced FMN (FMNH(2)).</text>
</comment>
<dbReference type="PANTHER" id="PTHR21085">
    <property type="entry name" value="CHORISMATE SYNTHASE"/>
    <property type="match status" value="1"/>
</dbReference>
<protein>
    <recommendedName>
        <fullName evidence="3 7">Chorismate synthase</fullName>
        <ecNumber evidence="3 7">4.2.3.5</ecNumber>
    </recommendedName>
</protein>
<dbReference type="Gene3D" id="3.60.150.10">
    <property type="entry name" value="Chorismate synthase AroC"/>
    <property type="match status" value="1"/>
</dbReference>
<comment type="similarity">
    <text evidence="2 7">Belongs to the chorismate synthase family.</text>
</comment>
<comment type="caution">
    <text evidence="8">The sequence shown here is derived from an EMBL/GenBank/DDBJ whole genome shotgun (WGS) entry which is preliminary data.</text>
</comment>
<dbReference type="GO" id="GO:0008652">
    <property type="term" value="P:amino acid biosynthetic process"/>
    <property type="evidence" value="ECO:0007669"/>
    <property type="project" value="UniProtKB-KW"/>
</dbReference>
<dbReference type="HAMAP" id="MF_00300">
    <property type="entry name" value="Chorismate_synth"/>
    <property type="match status" value="1"/>
</dbReference>
<dbReference type="InterPro" id="IPR020541">
    <property type="entry name" value="Chorismate_synthase_CS"/>
</dbReference>
<dbReference type="PROSITE" id="PS00788">
    <property type="entry name" value="CHORISMATE_SYNTHASE_2"/>
    <property type="match status" value="1"/>
</dbReference>
<gene>
    <name evidence="8" type="ORF">GBAR_LOCUS21840</name>
</gene>
<evidence type="ECO:0000256" key="5">
    <source>
        <dbReference type="ARBA" id="ARBA00023141"/>
    </source>
</evidence>
<dbReference type="EMBL" id="CASHTH010003031">
    <property type="protein sequence ID" value="CAI8039286.1"/>
    <property type="molecule type" value="Genomic_DNA"/>
</dbReference>
<evidence type="ECO:0000256" key="6">
    <source>
        <dbReference type="ARBA" id="ARBA00023239"/>
    </source>
</evidence>
<dbReference type="PANTHER" id="PTHR21085:SF0">
    <property type="entry name" value="CHORISMATE SYNTHASE"/>
    <property type="match status" value="1"/>
</dbReference>
<dbReference type="Proteomes" id="UP001174909">
    <property type="component" value="Unassembled WGS sequence"/>
</dbReference>
<dbReference type="AlphaFoldDB" id="A0AA35T211"/>
<organism evidence="8 9">
    <name type="scientific">Geodia barretti</name>
    <name type="common">Barrett's horny sponge</name>
    <dbReference type="NCBI Taxonomy" id="519541"/>
    <lineage>
        <taxon>Eukaryota</taxon>
        <taxon>Metazoa</taxon>
        <taxon>Porifera</taxon>
        <taxon>Demospongiae</taxon>
        <taxon>Heteroscleromorpha</taxon>
        <taxon>Tetractinellida</taxon>
        <taxon>Astrophorina</taxon>
        <taxon>Geodiidae</taxon>
        <taxon>Geodia</taxon>
    </lineage>
</organism>
<evidence type="ECO:0000256" key="2">
    <source>
        <dbReference type="ARBA" id="ARBA00008014"/>
    </source>
</evidence>
<keyword evidence="9" id="KW-1185">Reference proteome</keyword>
<dbReference type="InterPro" id="IPR000453">
    <property type="entry name" value="Chorismate_synth"/>
</dbReference>
<evidence type="ECO:0000313" key="9">
    <source>
        <dbReference type="Proteomes" id="UP001174909"/>
    </source>
</evidence>
<keyword evidence="6 7" id="KW-0456">Lyase</keyword>
<dbReference type="Pfam" id="PF01264">
    <property type="entry name" value="Chorismate_synt"/>
    <property type="match status" value="1"/>
</dbReference>
<evidence type="ECO:0000256" key="7">
    <source>
        <dbReference type="RuleBase" id="RU000605"/>
    </source>
</evidence>
<evidence type="ECO:0000256" key="4">
    <source>
        <dbReference type="ARBA" id="ARBA00022605"/>
    </source>
</evidence>
<dbReference type="GO" id="GO:0004107">
    <property type="term" value="F:chorismate synthase activity"/>
    <property type="evidence" value="ECO:0007669"/>
    <property type="project" value="UniProtKB-EC"/>
</dbReference>
<dbReference type="InterPro" id="IPR035904">
    <property type="entry name" value="Chorismate_synth_AroC_sf"/>
</dbReference>
<evidence type="ECO:0000256" key="3">
    <source>
        <dbReference type="ARBA" id="ARBA00013036"/>
    </source>
</evidence>
<sequence length="367" mass="38534">MRSVPGSSMGRRLVLTTFGESHGKCVGAVLDGCPAGLKLEEGDIQGMLDQRRPGQSAISTQRAEGDKVEILSGVFRGSTTGAPIAMIIWNRDQRSTDYEELKTKLRPGHSDYPAMIKYKGHNDYRGGGRFSGRLTATLVMGGAIARKLLGAALDVQTHSYVSQIGKVAMGKRFTEKMIPDIYGNDVRCPDPEAAALMRAAILGARRDMDSLGGMIESVTTGLPVGLGEPVFGSLESDISSGVFSIPSVKGVEFGSGFAGSESTGSQNNDTFVLRDGAVQTRTNNAGGILGGISIGMPLTLRVAFKPASSIPREQPTVDIKSGKDAVLSVKGRHDPCVVPRAPPVVDSVVALVLADHALLGGFIGPVL</sequence>
<dbReference type="NCBIfam" id="NF003793">
    <property type="entry name" value="PRK05382.1"/>
    <property type="match status" value="1"/>
</dbReference>
<comment type="catalytic activity">
    <reaction evidence="7">
        <text>5-O-(1-carboxyvinyl)-3-phosphoshikimate = chorismate + phosphate</text>
        <dbReference type="Rhea" id="RHEA:21020"/>
        <dbReference type="ChEBI" id="CHEBI:29748"/>
        <dbReference type="ChEBI" id="CHEBI:43474"/>
        <dbReference type="ChEBI" id="CHEBI:57701"/>
        <dbReference type="EC" id="4.2.3.5"/>
    </reaction>
</comment>
<dbReference type="PIRSF" id="PIRSF001456">
    <property type="entry name" value="Chorismate_synth"/>
    <property type="match status" value="1"/>
</dbReference>
<accession>A0AA35T211</accession>
<comment type="pathway">
    <text evidence="1 7">Metabolic intermediate biosynthesis; chorismate biosynthesis; chorismate from D-erythrose 4-phosphate and phosphoenolpyruvate: step 7/7.</text>
</comment>
<dbReference type="PROSITE" id="PS00787">
    <property type="entry name" value="CHORISMATE_SYNTHASE_1"/>
    <property type="match status" value="1"/>
</dbReference>
<proteinExistence type="inferred from homology"/>
<dbReference type="GO" id="GO:0005829">
    <property type="term" value="C:cytosol"/>
    <property type="evidence" value="ECO:0007669"/>
    <property type="project" value="TreeGrafter"/>
</dbReference>
<dbReference type="CDD" id="cd07304">
    <property type="entry name" value="Chorismate_synthase"/>
    <property type="match status" value="1"/>
</dbReference>
<dbReference type="GO" id="GO:0009073">
    <property type="term" value="P:aromatic amino acid family biosynthetic process"/>
    <property type="evidence" value="ECO:0007669"/>
    <property type="project" value="UniProtKB-KW"/>
</dbReference>
<dbReference type="NCBIfam" id="TIGR00033">
    <property type="entry name" value="aroC"/>
    <property type="match status" value="1"/>
</dbReference>
<dbReference type="GO" id="GO:0010181">
    <property type="term" value="F:FMN binding"/>
    <property type="evidence" value="ECO:0007669"/>
    <property type="project" value="TreeGrafter"/>
</dbReference>
<keyword evidence="5 7" id="KW-0057">Aromatic amino acid biosynthesis</keyword>
<dbReference type="EC" id="4.2.3.5" evidence="3 7"/>
<keyword evidence="4 7" id="KW-0028">Amino-acid biosynthesis</keyword>
<reference evidence="8" key="1">
    <citation type="submission" date="2023-03" db="EMBL/GenBank/DDBJ databases">
        <authorList>
            <person name="Steffen K."/>
            <person name="Cardenas P."/>
        </authorList>
    </citation>
    <scope>NUCLEOTIDE SEQUENCE</scope>
</reference>
<evidence type="ECO:0000256" key="1">
    <source>
        <dbReference type="ARBA" id="ARBA00005044"/>
    </source>
</evidence>
<dbReference type="SUPFAM" id="SSF103263">
    <property type="entry name" value="Chorismate synthase, AroC"/>
    <property type="match status" value="1"/>
</dbReference>
<name>A0AA35T211_GEOBA</name>
<evidence type="ECO:0000313" key="8">
    <source>
        <dbReference type="EMBL" id="CAI8039286.1"/>
    </source>
</evidence>
<dbReference type="GO" id="GO:0009423">
    <property type="term" value="P:chorismate biosynthetic process"/>
    <property type="evidence" value="ECO:0007669"/>
    <property type="project" value="TreeGrafter"/>
</dbReference>